<evidence type="ECO:0000256" key="11">
    <source>
        <dbReference type="ARBA" id="ARBA00023054"/>
    </source>
</evidence>
<evidence type="ECO:0000256" key="13">
    <source>
        <dbReference type="ARBA" id="ARBA00023175"/>
    </source>
</evidence>
<keyword evidence="15" id="KW-0539">Nucleus</keyword>
<protein>
    <recommendedName>
        <fullName evidence="20">Kinesin motor domain-containing protein</fullName>
    </recommendedName>
</protein>
<dbReference type="InterPro" id="IPR001752">
    <property type="entry name" value="Kinesin_motor_dom"/>
</dbReference>
<evidence type="ECO:0000256" key="16">
    <source>
        <dbReference type="ARBA" id="ARBA00034078"/>
    </source>
</evidence>
<keyword evidence="14" id="KW-0206">Cytoskeleton</keyword>
<evidence type="ECO:0000256" key="1">
    <source>
        <dbReference type="ARBA" id="ARBA00001966"/>
    </source>
</evidence>
<feature type="coiled-coil region" evidence="18">
    <location>
        <begin position="841"/>
        <end position="868"/>
    </location>
</feature>
<evidence type="ECO:0000256" key="4">
    <source>
        <dbReference type="ARBA" id="ARBA00022490"/>
    </source>
</evidence>
<feature type="compositionally biased region" description="Basic residues" evidence="19">
    <location>
        <begin position="1093"/>
        <end position="1103"/>
    </location>
</feature>
<keyword evidence="11 18" id="KW-0175">Coiled coil</keyword>
<dbReference type="InterPro" id="IPR036961">
    <property type="entry name" value="Kinesin_motor_dom_sf"/>
</dbReference>
<gene>
    <name evidence="21" type="primary">106076225</name>
</gene>
<feature type="region of interest" description="Disordered" evidence="19">
    <location>
        <begin position="498"/>
        <end position="529"/>
    </location>
</feature>
<dbReference type="RefSeq" id="XP_013092550.2">
    <property type="nucleotide sequence ID" value="XM_013237096.2"/>
</dbReference>
<feature type="binding site" evidence="17">
    <location>
        <begin position="89"/>
        <end position="96"/>
    </location>
    <ligand>
        <name>ATP</name>
        <dbReference type="ChEBI" id="CHEBI:30616"/>
    </ligand>
</feature>
<dbReference type="InterPro" id="IPR027640">
    <property type="entry name" value="Kinesin-like_fam"/>
</dbReference>
<organism evidence="21 22">
    <name type="scientific">Biomphalaria glabrata</name>
    <name type="common">Bloodfluke planorb</name>
    <name type="synonym">Freshwater snail</name>
    <dbReference type="NCBI Taxonomy" id="6526"/>
    <lineage>
        <taxon>Eukaryota</taxon>
        <taxon>Metazoa</taxon>
        <taxon>Spiralia</taxon>
        <taxon>Lophotrochozoa</taxon>
        <taxon>Mollusca</taxon>
        <taxon>Gastropoda</taxon>
        <taxon>Heterobranchia</taxon>
        <taxon>Euthyneura</taxon>
        <taxon>Panpulmonata</taxon>
        <taxon>Hygrophila</taxon>
        <taxon>Lymnaeoidea</taxon>
        <taxon>Planorbidae</taxon>
        <taxon>Biomphalaria</taxon>
    </lineage>
</organism>
<dbReference type="KEGG" id="bgt:106076225"/>
<dbReference type="Gene3D" id="3.40.850.10">
    <property type="entry name" value="Kinesin motor domain"/>
    <property type="match status" value="1"/>
</dbReference>
<dbReference type="GO" id="GO:0005524">
    <property type="term" value="F:ATP binding"/>
    <property type="evidence" value="ECO:0007669"/>
    <property type="project" value="UniProtKB-UniRule"/>
</dbReference>
<keyword evidence="4" id="KW-0963">Cytoplasm</keyword>
<evidence type="ECO:0000313" key="21">
    <source>
        <dbReference type="EnsemblMetazoa" id="BGLB000473-PB"/>
    </source>
</evidence>
<dbReference type="AlphaFoldDB" id="A0A2C9JC59"/>
<evidence type="ECO:0000256" key="10">
    <source>
        <dbReference type="ARBA" id="ARBA00023014"/>
    </source>
</evidence>
<evidence type="ECO:0000256" key="8">
    <source>
        <dbReference type="ARBA" id="ARBA00022840"/>
    </source>
</evidence>
<evidence type="ECO:0000256" key="17">
    <source>
        <dbReference type="PROSITE-ProRule" id="PRU00283"/>
    </source>
</evidence>
<dbReference type="GO" id="GO:0005829">
    <property type="term" value="C:cytosol"/>
    <property type="evidence" value="ECO:0007669"/>
    <property type="project" value="UniProtKB-ARBA"/>
</dbReference>
<dbReference type="GO" id="GO:0005875">
    <property type="term" value="C:microtubule associated complex"/>
    <property type="evidence" value="ECO:0007669"/>
    <property type="project" value="TreeGrafter"/>
</dbReference>
<evidence type="ECO:0000256" key="7">
    <source>
        <dbReference type="ARBA" id="ARBA00022741"/>
    </source>
</evidence>
<feature type="coiled-coil region" evidence="18">
    <location>
        <begin position="781"/>
        <end position="808"/>
    </location>
</feature>
<dbReference type="CDD" id="cd01372">
    <property type="entry name" value="KISc_KIF4"/>
    <property type="match status" value="1"/>
</dbReference>
<evidence type="ECO:0000313" key="22">
    <source>
        <dbReference type="Proteomes" id="UP000076420"/>
    </source>
</evidence>
<dbReference type="FunFam" id="3.40.850.10:FF:000038">
    <property type="entry name" value="chromosome-associated kinesin KIF4A"/>
    <property type="match status" value="1"/>
</dbReference>
<evidence type="ECO:0000256" key="5">
    <source>
        <dbReference type="ARBA" id="ARBA00022701"/>
    </source>
</evidence>
<feature type="compositionally biased region" description="Acidic residues" evidence="19">
    <location>
        <begin position="499"/>
        <end position="521"/>
    </location>
</feature>
<dbReference type="GO" id="GO:0046872">
    <property type="term" value="F:metal ion binding"/>
    <property type="evidence" value="ECO:0007669"/>
    <property type="project" value="UniProtKB-KW"/>
</dbReference>
<evidence type="ECO:0000256" key="14">
    <source>
        <dbReference type="ARBA" id="ARBA00023212"/>
    </source>
</evidence>
<feature type="coiled-coil region" evidence="18">
    <location>
        <begin position="909"/>
        <end position="943"/>
    </location>
</feature>
<dbReference type="GO" id="GO:0008017">
    <property type="term" value="F:microtubule binding"/>
    <property type="evidence" value="ECO:0007669"/>
    <property type="project" value="InterPro"/>
</dbReference>
<feature type="region of interest" description="Disordered" evidence="19">
    <location>
        <begin position="1050"/>
        <end position="1113"/>
    </location>
</feature>
<dbReference type="PRINTS" id="PR00380">
    <property type="entry name" value="KINESINHEAVY"/>
</dbReference>
<comment type="subcellular location">
    <subcellularLocation>
        <location evidence="3">Cytoplasm</location>
        <location evidence="3">Cytoskeleton</location>
    </subcellularLocation>
    <subcellularLocation>
        <location evidence="2">Nucleus</location>
    </subcellularLocation>
</comment>
<dbReference type="OrthoDB" id="3176171at2759"/>
<dbReference type="PANTHER" id="PTHR47969:SF15">
    <property type="entry name" value="CHROMOSOME-ASSOCIATED KINESIN KIF4A-RELATED"/>
    <property type="match status" value="1"/>
</dbReference>
<evidence type="ECO:0000256" key="18">
    <source>
        <dbReference type="SAM" id="Coils"/>
    </source>
</evidence>
<dbReference type="PROSITE" id="PS50067">
    <property type="entry name" value="KINESIN_MOTOR_2"/>
    <property type="match status" value="1"/>
</dbReference>
<dbReference type="GO" id="GO:0051536">
    <property type="term" value="F:iron-sulfur cluster binding"/>
    <property type="evidence" value="ECO:0007669"/>
    <property type="project" value="UniProtKB-KW"/>
</dbReference>
<keyword evidence="12" id="KW-0238">DNA-binding</keyword>
<reference evidence="21" key="1">
    <citation type="submission" date="2020-05" db="UniProtKB">
        <authorList>
            <consortium name="EnsemblMetazoa"/>
        </authorList>
    </citation>
    <scope>IDENTIFICATION</scope>
    <source>
        <strain evidence="21">BB02</strain>
    </source>
</reference>
<proteinExistence type="inferred from homology"/>
<keyword evidence="8 17" id="KW-0067">ATP-binding</keyword>
<keyword evidence="5" id="KW-0493">Microtubule</keyword>
<dbReference type="VEuPathDB" id="VectorBase:BGLAX_031199"/>
<feature type="compositionally biased region" description="Basic and acidic residues" evidence="19">
    <location>
        <begin position="1082"/>
        <end position="1092"/>
    </location>
</feature>
<evidence type="ECO:0000256" key="19">
    <source>
        <dbReference type="SAM" id="MobiDB-lite"/>
    </source>
</evidence>
<keyword evidence="7 17" id="KW-0547">Nucleotide-binding</keyword>
<dbReference type="STRING" id="6526.A0A2C9JC59"/>
<dbReference type="SUPFAM" id="SSF52540">
    <property type="entry name" value="P-loop containing nucleoside triphosphate hydrolases"/>
    <property type="match status" value="1"/>
</dbReference>
<keyword evidence="10" id="KW-0411">Iron-sulfur</keyword>
<feature type="region of interest" description="Disordered" evidence="19">
    <location>
        <begin position="1128"/>
        <end position="1153"/>
    </location>
</feature>
<accession>A0A2C9JC59</accession>
<sequence>MTDDKGKTIPVMVALRCRPLIDKEVKEGCQPCLQVISGEPQVVLGKDRAFTYDFAFAPNDPQVDVYSKACKKLIASIFKGYNATILAYGQTGSGKTFTMGGCYKSSLEGDEDDMGVIPRVLRDIFKNINDNCNMDYTVTVSYIEIYNEDLNDLLCSASQREQLSIREETNGGIKIQGLKEVEVKSFEETMKYLSEGSQSRTTGATAMNNTSSRSHAIFTVNIDQRKKDDLNDCCKVKFHLVDLAGSERCKRTQAEGERFKEGVNINRGLLALGNVISALGEEGTKRSHIPYRDSKLTRILQDSLGGNSHTLMIACVSPADSNIEETLNTLRYADRARKIKNKPIINRDPQAAEIMRLKTLVQQLQGQLLQGGISLSTVKSDTSMSVCSSNTVVSTADTSAEEIAKLHEKIKTLEAENYHLTKELQHAVGQSTHMLDQVVKLEASNEKLKLTINQVKDYVGIDLDLLSASMDLENNPQLKAEIQKLQKLTQSVRDVSCQFEDEENEEENKDELESSDDENAATEEMMQTPDSRAIAQKHVLRQAELHRELNEINKMLTSKLALAEKMSKADEEMDSMRQKYDEMAKEFKAKTEQLEREKEELTVTLQDAQTNTNAAKVAEQRRQRLRELEQQMAQLKKKISEQSKIVKMKESSDKQVSRLSVEIQSLKQQRVKLLKQMKEEMANFQKWKKEKDKEVLQLQQKDRKREFELQRLKKEFEKHQSVQKRKTAEAIAANKRLREALAKQKEVETERTGKLEKYDSTSIGNRVRKWLSHELDVKVSMREAQYHLAQLMENRKNLTERLRYLSDQLEDGPLSKKFSWLGENGEPDEISFEEKEIKKQMTSLELDIELINAHIQELQQKIVDADQESKGKSTWQSLHTMNEAKCALKFLLDQAVSARADSIKASGELRTVQDKEKEDEDTVKELKATISRLQSKHERELNKITRDYDEKTLFLLNADNPNGGKITDAKLKDKAKLLAQKLESTEEQLRSKEKECEIMQQQITRMMYKTKGFHLLPDLNDTSSPFLNPMPKEEPSSSSLNSTFVVDEIQPPAQQEVKPLHKTRNKALSKQESSSDSSLENIAEKGEKENKTKGRLRMKKPPVKKLQSIADTDDKEADILEEAKKSPGFLKRCSGDDPDDIEINTSQERKRRKRTLIPNAGRFFNDLTD</sequence>
<comment type="similarity">
    <text evidence="17">Belongs to the TRAFAC class myosin-kinesin ATPase superfamily. Kinesin family.</text>
</comment>
<evidence type="ECO:0000256" key="3">
    <source>
        <dbReference type="ARBA" id="ARBA00004245"/>
    </source>
</evidence>
<feature type="domain" description="Kinesin motor" evidence="20">
    <location>
        <begin position="10"/>
        <end position="339"/>
    </location>
</feature>
<dbReference type="GO" id="GO:0051231">
    <property type="term" value="P:spindle elongation"/>
    <property type="evidence" value="ECO:0007669"/>
    <property type="project" value="TreeGrafter"/>
</dbReference>
<dbReference type="GO" id="GO:0003777">
    <property type="term" value="F:microtubule motor activity"/>
    <property type="evidence" value="ECO:0007669"/>
    <property type="project" value="InterPro"/>
</dbReference>
<comment type="cofactor">
    <cofactor evidence="1">
        <name>[4Fe-4S] cluster</name>
        <dbReference type="ChEBI" id="CHEBI:49883"/>
    </cofactor>
</comment>
<dbReference type="GO" id="GO:0007018">
    <property type="term" value="P:microtubule-based movement"/>
    <property type="evidence" value="ECO:0007669"/>
    <property type="project" value="InterPro"/>
</dbReference>
<feature type="coiled-coil region" evidence="18">
    <location>
        <begin position="559"/>
        <end position="683"/>
    </location>
</feature>
<evidence type="ECO:0000256" key="15">
    <source>
        <dbReference type="ARBA" id="ARBA00023242"/>
    </source>
</evidence>
<dbReference type="Proteomes" id="UP000076420">
    <property type="component" value="Unassembled WGS sequence"/>
</dbReference>
<keyword evidence="13 17" id="KW-0505">Motor protein</keyword>
<dbReference type="GO" id="GO:0005874">
    <property type="term" value="C:microtubule"/>
    <property type="evidence" value="ECO:0007669"/>
    <property type="project" value="UniProtKB-KW"/>
</dbReference>
<dbReference type="GO" id="GO:0007052">
    <property type="term" value="P:mitotic spindle organization"/>
    <property type="evidence" value="ECO:0007669"/>
    <property type="project" value="TreeGrafter"/>
</dbReference>
<dbReference type="SMART" id="SM00129">
    <property type="entry name" value="KISc"/>
    <property type="match status" value="1"/>
</dbReference>
<feature type="coiled-coil region" evidence="18">
    <location>
        <begin position="709"/>
        <end position="750"/>
    </location>
</feature>
<evidence type="ECO:0000256" key="2">
    <source>
        <dbReference type="ARBA" id="ARBA00004123"/>
    </source>
</evidence>
<feature type="coiled-coil region" evidence="18">
    <location>
        <begin position="396"/>
        <end position="423"/>
    </location>
</feature>
<evidence type="ECO:0000259" key="20">
    <source>
        <dbReference type="PROSITE" id="PS50067"/>
    </source>
</evidence>
<dbReference type="Pfam" id="PF00225">
    <property type="entry name" value="Kinesin"/>
    <property type="match status" value="1"/>
</dbReference>
<dbReference type="VEuPathDB" id="VectorBase:BGLB000473"/>
<dbReference type="EnsemblMetazoa" id="BGLB000473-RB">
    <property type="protein sequence ID" value="BGLB000473-PB"/>
    <property type="gene ID" value="BGLB000473"/>
</dbReference>
<dbReference type="GO" id="GO:0005634">
    <property type="term" value="C:nucleus"/>
    <property type="evidence" value="ECO:0007669"/>
    <property type="project" value="UniProtKB-SubCell"/>
</dbReference>
<evidence type="ECO:0000256" key="9">
    <source>
        <dbReference type="ARBA" id="ARBA00023004"/>
    </source>
</evidence>
<dbReference type="PANTHER" id="PTHR47969">
    <property type="entry name" value="CHROMOSOME-ASSOCIATED KINESIN KIF4A-RELATED"/>
    <property type="match status" value="1"/>
</dbReference>
<evidence type="ECO:0000256" key="12">
    <source>
        <dbReference type="ARBA" id="ARBA00023125"/>
    </source>
</evidence>
<dbReference type="Pfam" id="PF25764">
    <property type="entry name" value="KIF21A_4th"/>
    <property type="match status" value="1"/>
</dbReference>
<dbReference type="InterPro" id="IPR027417">
    <property type="entry name" value="P-loop_NTPase"/>
</dbReference>
<evidence type="ECO:0000256" key="6">
    <source>
        <dbReference type="ARBA" id="ARBA00022723"/>
    </source>
</evidence>
<keyword evidence="6" id="KW-0479">Metal-binding</keyword>
<comment type="cofactor">
    <cofactor evidence="16">
        <name>[2Fe-2S] cluster</name>
        <dbReference type="ChEBI" id="CHEBI:190135"/>
    </cofactor>
</comment>
<feature type="coiled-coil region" evidence="18">
    <location>
        <begin position="968"/>
        <end position="1002"/>
    </location>
</feature>
<name>A0A2C9JC59_BIOGL</name>
<keyword evidence="9" id="KW-0408">Iron</keyword>
<dbReference type="GO" id="GO:0003677">
    <property type="term" value="F:DNA binding"/>
    <property type="evidence" value="ECO:0007669"/>
    <property type="project" value="UniProtKB-KW"/>
</dbReference>